<comment type="caution">
    <text evidence="2">The sequence shown here is derived from an EMBL/GenBank/DDBJ whole genome shotgun (WGS) entry which is preliminary data.</text>
</comment>
<reference evidence="2" key="1">
    <citation type="submission" date="2021-04" db="EMBL/GenBank/DDBJ databases">
        <title>First draft genome resource for Brassicaceae pathogens Fusarium oxysporum f. sp. raphani and Fusarium oxysporum f. sp. rapae.</title>
        <authorList>
            <person name="Asai S."/>
        </authorList>
    </citation>
    <scope>NUCLEOTIDE SEQUENCE</scope>
    <source>
        <strain evidence="2">Tf1208</strain>
    </source>
</reference>
<dbReference type="EMBL" id="JAELUQ010000001">
    <property type="protein sequence ID" value="KAG7420709.1"/>
    <property type="molecule type" value="Genomic_DNA"/>
</dbReference>
<accession>A0A8J5U0A3</accession>
<feature type="chain" id="PRO_5035258455" evidence="1">
    <location>
        <begin position="18"/>
        <end position="168"/>
    </location>
</feature>
<sequence>MIFTNYILATFATAALATPVAPDAAQDISPRDNDLATLYGIDTSKVTVYDTRSDEDKKKRQNPGHVYACDNIGFVEPCDNYVLTNGQWFNVEGLALNNRISSIGANWGANCWAWEYANQSPASHFDPNGCWNENGAPALDITYPGYRDLTSFNWNDKIGCIKCNFWGS</sequence>
<name>A0A8J5U0A3_FUSOX</name>
<evidence type="ECO:0000256" key="1">
    <source>
        <dbReference type="SAM" id="SignalP"/>
    </source>
</evidence>
<gene>
    <name evidence="2" type="ORF">Forpe1208_v001941</name>
</gene>
<dbReference type="Proteomes" id="UP000694050">
    <property type="component" value="Unassembled WGS sequence"/>
</dbReference>
<keyword evidence="1" id="KW-0732">Signal</keyword>
<protein>
    <submittedName>
        <fullName evidence="2">Uncharacterized protein</fullName>
    </submittedName>
</protein>
<organism evidence="2 3">
    <name type="scientific">Fusarium oxysporum f. sp. rapae</name>
    <dbReference type="NCBI Taxonomy" id="485398"/>
    <lineage>
        <taxon>Eukaryota</taxon>
        <taxon>Fungi</taxon>
        <taxon>Dikarya</taxon>
        <taxon>Ascomycota</taxon>
        <taxon>Pezizomycotina</taxon>
        <taxon>Sordariomycetes</taxon>
        <taxon>Hypocreomycetidae</taxon>
        <taxon>Hypocreales</taxon>
        <taxon>Nectriaceae</taxon>
        <taxon>Fusarium</taxon>
        <taxon>Fusarium oxysporum species complex</taxon>
    </lineage>
</organism>
<dbReference type="AlphaFoldDB" id="A0A8J5U0A3"/>
<proteinExistence type="predicted"/>
<evidence type="ECO:0000313" key="3">
    <source>
        <dbReference type="Proteomes" id="UP000694050"/>
    </source>
</evidence>
<feature type="signal peptide" evidence="1">
    <location>
        <begin position="1"/>
        <end position="17"/>
    </location>
</feature>
<evidence type="ECO:0000313" key="2">
    <source>
        <dbReference type="EMBL" id="KAG7420709.1"/>
    </source>
</evidence>